<dbReference type="InterPro" id="IPR035810">
    <property type="entry name" value="PEBP_euk"/>
</dbReference>
<dbReference type="HOGENOM" id="CLU_043994_4_0_1"/>
<dbReference type="SUPFAM" id="SSF49777">
    <property type="entry name" value="PEBP-like"/>
    <property type="match status" value="1"/>
</dbReference>
<evidence type="ECO:0000256" key="2">
    <source>
        <dbReference type="SAM" id="SignalP"/>
    </source>
</evidence>
<keyword evidence="4" id="KW-1185">Reference proteome</keyword>
<protein>
    <recommendedName>
        <fullName evidence="5">PEBP-like protein</fullName>
    </recommendedName>
</protein>
<dbReference type="CDD" id="cd00866">
    <property type="entry name" value="PEBP_euk"/>
    <property type="match status" value="1"/>
</dbReference>
<feature type="chain" id="PRO_5004823975" description="PEBP-like protein" evidence="2">
    <location>
        <begin position="22"/>
        <end position="294"/>
    </location>
</feature>
<dbReference type="GO" id="GO:0005543">
    <property type="term" value="F:phospholipid binding"/>
    <property type="evidence" value="ECO:0007669"/>
    <property type="project" value="TreeGrafter"/>
</dbReference>
<dbReference type="InterPro" id="IPR036610">
    <property type="entry name" value="PEBP-like_sf"/>
</dbReference>
<feature type="region of interest" description="Disordered" evidence="1">
    <location>
        <begin position="202"/>
        <end position="272"/>
    </location>
</feature>
<name>W2RRP5_CYPE1</name>
<dbReference type="AlphaFoldDB" id="W2RRP5"/>
<dbReference type="Pfam" id="PF01161">
    <property type="entry name" value="PBP"/>
    <property type="match status" value="1"/>
</dbReference>
<dbReference type="PANTHER" id="PTHR11362">
    <property type="entry name" value="PHOSPHATIDYLETHANOLAMINE-BINDING PROTEIN"/>
    <property type="match status" value="1"/>
</dbReference>
<dbReference type="InParanoid" id="W2RRP5"/>
<feature type="signal peptide" evidence="2">
    <location>
        <begin position="1"/>
        <end position="21"/>
    </location>
</feature>
<gene>
    <name evidence="3" type="ORF">HMPREF1541_06404</name>
</gene>
<dbReference type="RefSeq" id="XP_008718958.1">
    <property type="nucleotide sequence ID" value="XM_008720736.1"/>
</dbReference>
<dbReference type="GO" id="GO:0046578">
    <property type="term" value="P:regulation of Ras protein signal transduction"/>
    <property type="evidence" value="ECO:0007669"/>
    <property type="project" value="TreeGrafter"/>
</dbReference>
<dbReference type="Proteomes" id="UP000030752">
    <property type="component" value="Unassembled WGS sequence"/>
</dbReference>
<dbReference type="GO" id="GO:0030414">
    <property type="term" value="F:peptidase inhibitor activity"/>
    <property type="evidence" value="ECO:0007669"/>
    <property type="project" value="TreeGrafter"/>
</dbReference>
<dbReference type="eggNOG" id="ENOG502S6VR">
    <property type="taxonomic scope" value="Eukaryota"/>
</dbReference>
<evidence type="ECO:0000313" key="3">
    <source>
        <dbReference type="EMBL" id="ETN38369.1"/>
    </source>
</evidence>
<dbReference type="Gene3D" id="3.90.280.10">
    <property type="entry name" value="PEBP-like"/>
    <property type="match status" value="1"/>
</dbReference>
<dbReference type="EMBL" id="KB822722">
    <property type="protein sequence ID" value="ETN38369.1"/>
    <property type="molecule type" value="Genomic_DNA"/>
</dbReference>
<dbReference type="STRING" id="1220924.W2RRP5"/>
<dbReference type="PANTHER" id="PTHR11362:SF148">
    <property type="entry name" value="CARBOXYPEPTIDASE Y INHIBITOR"/>
    <property type="match status" value="1"/>
</dbReference>
<feature type="compositionally biased region" description="Low complexity" evidence="1">
    <location>
        <begin position="222"/>
        <end position="258"/>
    </location>
</feature>
<dbReference type="GO" id="GO:0030162">
    <property type="term" value="P:regulation of proteolysis"/>
    <property type="evidence" value="ECO:0007669"/>
    <property type="project" value="TreeGrafter"/>
</dbReference>
<proteinExistence type="predicted"/>
<feature type="compositionally biased region" description="Low complexity" evidence="1">
    <location>
        <begin position="202"/>
        <end position="212"/>
    </location>
</feature>
<sequence length="294" mass="30420">MSNMQIALLSLTSLLAATVQAQSAPQFEVVVQENLPVAYQASDTKVTPGLLVPRNDTLEAPAVSLPSGAPDNETYMVFMIDQDVPRNGSTFTLLHWFRPDLHRSMDNDTLTLLMIDDNTPSIEGADYIPPTPPGGSGPHRYTFLLYPQPPNFTIPEAYADINPPADSAARIGFNLTAFASAAGLADPVAANYLRVLNGTEAETASAESATGTVGVAPTESPTTVASTTDSEAAASATASEDSPTATMSGTTTPSQSTTGDVNPPTESDSGGNVNVAAPYVGLALAVVGAGMWMA</sequence>
<reference evidence="3 4" key="1">
    <citation type="submission" date="2013-03" db="EMBL/GenBank/DDBJ databases">
        <title>The Genome Sequence of Phialophora europaea CBS 101466.</title>
        <authorList>
            <consortium name="The Broad Institute Genomics Platform"/>
            <person name="Cuomo C."/>
            <person name="de Hoog S."/>
            <person name="Gorbushina A."/>
            <person name="Walker B."/>
            <person name="Young S.K."/>
            <person name="Zeng Q."/>
            <person name="Gargeya S."/>
            <person name="Fitzgerald M."/>
            <person name="Haas B."/>
            <person name="Abouelleil A."/>
            <person name="Allen A.W."/>
            <person name="Alvarado L."/>
            <person name="Arachchi H.M."/>
            <person name="Berlin A.M."/>
            <person name="Chapman S.B."/>
            <person name="Gainer-Dewar J."/>
            <person name="Goldberg J."/>
            <person name="Griggs A."/>
            <person name="Gujja S."/>
            <person name="Hansen M."/>
            <person name="Howarth C."/>
            <person name="Imamovic A."/>
            <person name="Ireland A."/>
            <person name="Larimer J."/>
            <person name="McCowan C."/>
            <person name="Murphy C."/>
            <person name="Pearson M."/>
            <person name="Poon T.W."/>
            <person name="Priest M."/>
            <person name="Roberts A."/>
            <person name="Saif S."/>
            <person name="Shea T."/>
            <person name="Sisk P."/>
            <person name="Sykes S."/>
            <person name="Wortman J."/>
            <person name="Nusbaum C."/>
            <person name="Birren B."/>
        </authorList>
    </citation>
    <scope>NUCLEOTIDE SEQUENCE [LARGE SCALE GENOMIC DNA]</scope>
    <source>
        <strain evidence="3 4">CBS 101466</strain>
    </source>
</reference>
<evidence type="ECO:0000313" key="4">
    <source>
        <dbReference type="Proteomes" id="UP000030752"/>
    </source>
</evidence>
<dbReference type="GeneID" id="19973743"/>
<keyword evidence="2" id="KW-0732">Signal</keyword>
<evidence type="ECO:0008006" key="5">
    <source>
        <dbReference type="Google" id="ProtNLM"/>
    </source>
</evidence>
<evidence type="ECO:0000256" key="1">
    <source>
        <dbReference type="SAM" id="MobiDB-lite"/>
    </source>
</evidence>
<dbReference type="VEuPathDB" id="FungiDB:HMPREF1541_06404"/>
<dbReference type="InterPro" id="IPR008914">
    <property type="entry name" value="PEBP"/>
</dbReference>
<accession>W2RRP5</accession>
<dbReference type="OrthoDB" id="440553at2759"/>
<organism evidence="3 4">
    <name type="scientific">Cyphellophora europaea (strain CBS 101466)</name>
    <name type="common">Phialophora europaea</name>
    <dbReference type="NCBI Taxonomy" id="1220924"/>
    <lineage>
        <taxon>Eukaryota</taxon>
        <taxon>Fungi</taxon>
        <taxon>Dikarya</taxon>
        <taxon>Ascomycota</taxon>
        <taxon>Pezizomycotina</taxon>
        <taxon>Eurotiomycetes</taxon>
        <taxon>Chaetothyriomycetidae</taxon>
        <taxon>Chaetothyriales</taxon>
        <taxon>Cyphellophoraceae</taxon>
        <taxon>Cyphellophora</taxon>
    </lineage>
</organism>